<organism evidence="1 2">
    <name type="scientific">Somion occarium</name>
    <dbReference type="NCBI Taxonomy" id="3059160"/>
    <lineage>
        <taxon>Eukaryota</taxon>
        <taxon>Fungi</taxon>
        <taxon>Dikarya</taxon>
        <taxon>Basidiomycota</taxon>
        <taxon>Agaricomycotina</taxon>
        <taxon>Agaricomycetes</taxon>
        <taxon>Polyporales</taxon>
        <taxon>Cerrenaceae</taxon>
        <taxon>Somion</taxon>
    </lineage>
</organism>
<reference evidence="2" key="1">
    <citation type="submission" date="2024-04" db="EMBL/GenBank/DDBJ databases">
        <authorList>
            <person name="Shaw F."/>
            <person name="Minotto A."/>
        </authorList>
    </citation>
    <scope>NUCLEOTIDE SEQUENCE [LARGE SCALE GENOMIC DNA]</scope>
</reference>
<accession>A0ABP1CMM0</accession>
<dbReference type="Proteomes" id="UP001497453">
    <property type="component" value="Chromosome 1"/>
</dbReference>
<dbReference type="EMBL" id="OZ037944">
    <property type="protein sequence ID" value="CAL1696935.1"/>
    <property type="molecule type" value="Genomic_DNA"/>
</dbReference>
<sequence>MTNKTFVIYTSTADPTKVLRNGVQVVLTVTPPVQAAKAIVWKMYDFLPRSDTTQTATWVSQPGFGVVGSDEVQASIACNVGDAVVYDTSHGFVPGNTLTPKVSGVADNVSVKNASTTPQTFNVGTMSDTDVFTSLLRLPVVAPNGTSHGRPATLLQAYGVPPKSYDFTGKDLLLKDADQQKFIFRTSDATPKPSPIDLTKLSDNTTYLLYSTISGELVLEDTT</sequence>
<protein>
    <submittedName>
        <fullName evidence="1">Uncharacterized protein</fullName>
    </submittedName>
</protein>
<proteinExistence type="predicted"/>
<gene>
    <name evidence="1" type="ORF">GFSPODELE1_LOCUS1413</name>
</gene>
<name>A0ABP1CMM0_9APHY</name>
<evidence type="ECO:0000313" key="2">
    <source>
        <dbReference type="Proteomes" id="UP001497453"/>
    </source>
</evidence>
<evidence type="ECO:0000313" key="1">
    <source>
        <dbReference type="EMBL" id="CAL1696935.1"/>
    </source>
</evidence>
<keyword evidence="2" id="KW-1185">Reference proteome</keyword>